<proteinExistence type="predicted"/>
<dbReference type="AlphaFoldDB" id="A0A016TVL5"/>
<dbReference type="Proteomes" id="UP000024635">
    <property type="component" value="Unassembled WGS sequence"/>
</dbReference>
<dbReference type="EMBL" id="JARK01001412">
    <property type="protein sequence ID" value="EYC06418.1"/>
    <property type="molecule type" value="Genomic_DNA"/>
</dbReference>
<gene>
    <name evidence="1" type="primary">Acey_s0076.g1049</name>
    <name evidence="1" type="ORF">Y032_0076g1049</name>
</gene>
<organism evidence="1 2">
    <name type="scientific">Ancylostoma ceylanicum</name>
    <dbReference type="NCBI Taxonomy" id="53326"/>
    <lineage>
        <taxon>Eukaryota</taxon>
        <taxon>Metazoa</taxon>
        <taxon>Ecdysozoa</taxon>
        <taxon>Nematoda</taxon>
        <taxon>Chromadorea</taxon>
        <taxon>Rhabditida</taxon>
        <taxon>Rhabditina</taxon>
        <taxon>Rhabditomorpha</taxon>
        <taxon>Strongyloidea</taxon>
        <taxon>Ancylostomatidae</taxon>
        <taxon>Ancylostomatinae</taxon>
        <taxon>Ancylostoma</taxon>
    </lineage>
</organism>
<comment type="caution">
    <text evidence="1">The sequence shown here is derived from an EMBL/GenBank/DDBJ whole genome shotgun (WGS) entry which is preliminary data.</text>
</comment>
<protein>
    <submittedName>
        <fullName evidence="1">Uncharacterized protein</fullName>
    </submittedName>
</protein>
<name>A0A016TVL5_9BILA</name>
<sequence length="90" mass="10178">MNHATTLEDVISVSVQCPQSYEHPIRSRLALSGEQWLSLKGVLVLLVPVRQPRQEGALTYLRRRRCVDFLGGDATNLLEKSECRKLSNKT</sequence>
<reference evidence="2" key="1">
    <citation type="journal article" date="2015" name="Nat. Genet.">
        <title>The genome and transcriptome of the zoonotic hookworm Ancylostoma ceylanicum identify infection-specific gene families.</title>
        <authorList>
            <person name="Schwarz E.M."/>
            <person name="Hu Y."/>
            <person name="Antoshechkin I."/>
            <person name="Miller M.M."/>
            <person name="Sternberg P.W."/>
            <person name="Aroian R.V."/>
        </authorList>
    </citation>
    <scope>NUCLEOTIDE SEQUENCE</scope>
    <source>
        <strain evidence="2">HY135</strain>
    </source>
</reference>
<accession>A0A016TVL5</accession>
<evidence type="ECO:0000313" key="2">
    <source>
        <dbReference type="Proteomes" id="UP000024635"/>
    </source>
</evidence>
<keyword evidence="2" id="KW-1185">Reference proteome</keyword>
<evidence type="ECO:0000313" key="1">
    <source>
        <dbReference type="EMBL" id="EYC06418.1"/>
    </source>
</evidence>